<dbReference type="AlphaFoldDB" id="A0A8J8NAV8"/>
<comment type="caution">
    <text evidence="1">The sequence shown here is derived from an EMBL/GenBank/DDBJ whole genome shotgun (WGS) entry which is preliminary data.</text>
</comment>
<proteinExistence type="predicted"/>
<sequence length="91" mass="10484">MQSDYLPDIYGNCRKSGSVPAFASAEQGVHSVQNLQKGLLPYYFLWKHSQACQSCLIFPMNSQCERSQDQSPRHHFFLFWQISHSANQPFS</sequence>
<organism evidence="1 2">
    <name type="scientific">Halteria grandinella</name>
    <dbReference type="NCBI Taxonomy" id="5974"/>
    <lineage>
        <taxon>Eukaryota</taxon>
        <taxon>Sar</taxon>
        <taxon>Alveolata</taxon>
        <taxon>Ciliophora</taxon>
        <taxon>Intramacronucleata</taxon>
        <taxon>Spirotrichea</taxon>
        <taxon>Stichotrichia</taxon>
        <taxon>Sporadotrichida</taxon>
        <taxon>Halteriidae</taxon>
        <taxon>Halteria</taxon>
    </lineage>
</organism>
<evidence type="ECO:0000313" key="2">
    <source>
        <dbReference type="Proteomes" id="UP000785679"/>
    </source>
</evidence>
<keyword evidence="2" id="KW-1185">Reference proteome</keyword>
<reference evidence="1" key="1">
    <citation type="submission" date="2019-06" db="EMBL/GenBank/DDBJ databases">
        <authorList>
            <person name="Zheng W."/>
        </authorList>
    </citation>
    <scope>NUCLEOTIDE SEQUENCE</scope>
    <source>
        <strain evidence="1">QDHG01</strain>
    </source>
</reference>
<protein>
    <submittedName>
        <fullName evidence="1">Uncharacterized protein</fullName>
    </submittedName>
</protein>
<accession>A0A8J8NAV8</accession>
<evidence type="ECO:0000313" key="1">
    <source>
        <dbReference type="EMBL" id="TNV71566.1"/>
    </source>
</evidence>
<name>A0A8J8NAV8_HALGN</name>
<dbReference type="EMBL" id="RRYP01029754">
    <property type="protein sequence ID" value="TNV71566.1"/>
    <property type="molecule type" value="Genomic_DNA"/>
</dbReference>
<gene>
    <name evidence="1" type="ORF">FGO68_gene16342</name>
</gene>
<dbReference type="Proteomes" id="UP000785679">
    <property type="component" value="Unassembled WGS sequence"/>
</dbReference>